<organism evidence="1 2">
    <name type="scientific">Batillaria attramentaria</name>
    <dbReference type="NCBI Taxonomy" id="370345"/>
    <lineage>
        <taxon>Eukaryota</taxon>
        <taxon>Metazoa</taxon>
        <taxon>Spiralia</taxon>
        <taxon>Lophotrochozoa</taxon>
        <taxon>Mollusca</taxon>
        <taxon>Gastropoda</taxon>
        <taxon>Caenogastropoda</taxon>
        <taxon>Sorbeoconcha</taxon>
        <taxon>Cerithioidea</taxon>
        <taxon>Batillariidae</taxon>
        <taxon>Batillaria</taxon>
    </lineage>
</organism>
<dbReference type="AlphaFoldDB" id="A0ABD0M4D9"/>
<keyword evidence="2" id="KW-1185">Reference proteome</keyword>
<evidence type="ECO:0000313" key="1">
    <source>
        <dbReference type="EMBL" id="KAK7506699.1"/>
    </source>
</evidence>
<evidence type="ECO:0000313" key="2">
    <source>
        <dbReference type="Proteomes" id="UP001519460"/>
    </source>
</evidence>
<protein>
    <submittedName>
        <fullName evidence="1">Uncharacterized protein</fullName>
    </submittedName>
</protein>
<reference evidence="1 2" key="1">
    <citation type="journal article" date="2023" name="Sci. Data">
        <title>Genome assembly of the Korean intertidal mud-creeper Batillaria attramentaria.</title>
        <authorList>
            <person name="Patra A.K."/>
            <person name="Ho P.T."/>
            <person name="Jun S."/>
            <person name="Lee S.J."/>
            <person name="Kim Y."/>
            <person name="Won Y.J."/>
        </authorList>
    </citation>
    <scope>NUCLEOTIDE SEQUENCE [LARGE SCALE GENOMIC DNA]</scope>
    <source>
        <strain evidence="1">Wonlab-2016</strain>
    </source>
</reference>
<sequence>MPRKKHTIFLIHCKRVTVSRMFHAKLSVCLPHCPFCLCGPAEKKSRLLQTIGVVSLQAVAQTCTMAAILGENLQALHTIHKQSGASGRDQIDGLIADVTQICMHEISEKDKG</sequence>
<dbReference type="Proteomes" id="UP001519460">
    <property type="component" value="Unassembled WGS sequence"/>
</dbReference>
<proteinExistence type="predicted"/>
<dbReference type="EMBL" id="JACVVK020000006">
    <property type="protein sequence ID" value="KAK7506699.1"/>
    <property type="molecule type" value="Genomic_DNA"/>
</dbReference>
<gene>
    <name evidence="1" type="ORF">BaRGS_00002174</name>
</gene>
<comment type="caution">
    <text evidence="1">The sequence shown here is derived from an EMBL/GenBank/DDBJ whole genome shotgun (WGS) entry which is preliminary data.</text>
</comment>
<accession>A0ABD0M4D9</accession>
<name>A0ABD0M4D9_9CAEN</name>